<evidence type="ECO:0000256" key="6">
    <source>
        <dbReference type="ARBA" id="ARBA00022679"/>
    </source>
</evidence>
<organism evidence="11 12">
    <name type="scientific">Treponema phagedenis</name>
    <dbReference type="NCBI Taxonomy" id="162"/>
    <lineage>
        <taxon>Bacteria</taxon>
        <taxon>Pseudomonadati</taxon>
        <taxon>Spirochaetota</taxon>
        <taxon>Spirochaetia</taxon>
        <taxon>Spirochaetales</taxon>
        <taxon>Treponemataceae</taxon>
        <taxon>Treponema</taxon>
    </lineage>
</organism>
<dbReference type="Proteomes" id="UP000042527">
    <property type="component" value="Unassembled WGS sequence"/>
</dbReference>
<comment type="similarity">
    <text evidence="2 10">Belongs to the disproportionating enzyme family.</text>
</comment>
<keyword evidence="7 10" id="KW-0119">Carbohydrate metabolism</keyword>
<reference evidence="12" key="1">
    <citation type="submission" date="2015-01" db="EMBL/GenBank/DDBJ databases">
        <authorList>
            <person name="Manzoor Shahid"/>
            <person name="Zubair Saima"/>
        </authorList>
    </citation>
    <scope>NUCLEOTIDE SEQUENCE [LARGE SCALE GENOMIC DNA]</scope>
    <source>
        <strain evidence="12">V1</strain>
    </source>
</reference>
<sequence>MSFIRSAGILLHPTSLPGQEPIGTLGKYAFKFIDWLDTADMRLWQILPLGPTGYGDSPYASFSSFAGNPLLIDLSELKELGLLSAQNILIPAHLSAAGHIDFGSLVRWKIPLLKKAAVQFLEHKSTAESKALYKEFEDFKKDKRHLHDYAVFMSIKEVYDKKAEEEKLFGKLWNNYWPKDLARHNLQAVKNWETAHATEIEVYKIIQFFFFRQWAALRAYAAKKNIAIIGDIPIFVAPDSSDVWANQEFFQLDENGQPLFVAGVPPDYFSKTGQLWGNPVYNWQALKKTNYAWWIERVNAALELVDYIRIDHFRGFESYWAVPFGAKTAETGSWEPCPGKDFFLHLKQALAQKNPQYANSLPIIAEDLGVITEEVRELRDSFGLPGMKILQFAFNADEVAQSGYTNTFLPHNYTRNSIVYTGTHDNTTLRSWVDELSKEDFQVVHEYLTGEKMPSFVLESLFSEQKLLETESDTMRDELAFDMIKLAFMSVSVFAIIPLQDVFLLGKDARMNSPSTLGGNWTWRCPEFFLDKEFTSWLSDLVRISGRESKPAGLKAL</sequence>
<dbReference type="AlphaFoldDB" id="A0A0B7H057"/>
<evidence type="ECO:0000256" key="4">
    <source>
        <dbReference type="ARBA" id="ARBA00020295"/>
    </source>
</evidence>
<evidence type="ECO:0000256" key="3">
    <source>
        <dbReference type="ARBA" id="ARBA00012560"/>
    </source>
</evidence>
<comment type="catalytic activity">
    <reaction evidence="1 10">
        <text>Transfers a segment of a (1-&gt;4)-alpha-D-glucan to a new position in an acceptor, which may be glucose or a (1-&gt;4)-alpha-D-glucan.</text>
        <dbReference type="EC" id="2.4.1.25"/>
    </reaction>
</comment>
<evidence type="ECO:0000256" key="9">
    <source>
        <dbReference type="ARBA" id="ARBA00031501"/>
    </source>
</evidence>
<proteinExistence type="inferred from homology"/>
<dbReference type="GO" id="GO:0004134">
    <property type="term" value="F:4-alpha-glucanotransferase activity"/>
    <property type="evidence" value="ECO:0007669"/>
    <property type="project" value="UniProtKB-EC"/>
</dbReference>
<evidence type="ECO:0000313" key="12">
    <source>
        <dbReference type="Proteomes" id="UP000042527"/>
    </source>
</evidence>
<dbReference type="EMBL" id="CDNC01000034">
    <property type="protein sequence ID" value="CEM62615.1"/>
    <property type="molecule type" value="Genomic_DNA"/>
</dbReference>
<evidence type="ECO:0000256" key="1">
    <source>
        <dbReference type="ARBA" id="ARBA00000439"/>
    </source>
</evidence>
<dbReference type="OrthoDB" id="9811841at2"/>
<evidence type="ECO:0000256" key="10">
    <source>
        <dbReference type="RuleBase" id="RU361207"/>
    </source>
</evidence>
<dbReference type="SUPFAM" id="SSF51445">
    <property type="entry name" value="(Trans)glycosidases"/>
    <property type="match status" value="1"/>
</dbReference>
<evidence type="ECO:0000256" key="8">
    <source>
        <dbReference type="ARBA" id="ARBA00031423"/>
    </source>
</evidence>
<dbReference type="Gene3D" id="3.20.20.80">
    <property type="entry name" value="Glycosidases"/>
    <property type="match status" value="1"/>
</dbReference>
<name>A0A0B7H057_TREPH</name>
<dbReference type="InterPro" id="IPR017853">
    <property type="entry name" value="GH"/>
</dbReference>
<accession>A0A0B7H057</accession>
<keyword evidence="6 10" id="KW-0808">Transferase</keyword>
<dbReference type="PANTHER" id="PTHR32438:SF5">
    <property type="entry name" value="4-ALPHA-GLUCANOTRANSFERASE DPE1, CHLOROPLASTIC_AMYLOPLASTIC"/>
    <property type="match status" value="1"/>
</dbReference>
<dbReference type="NCBIfam" id="TIGR00217">
    <property type="entry name" value="malQ"/>
    <property type="match status" value="1"/>
</dbReference>
<protein>
    <recommendedName>
        <fullName evidence="4 10">4-alpha-glucanotransferase</fullName>
        <ecNumber evidence="3 10">2.4.1.25</ecNumber>
    </recommendedName>
    <alternativeName>
        <fullName evidence="8 10">Amylomaltase</fullName>
    </alternativeName>
    <alternativeName>
        <fullName evidence="9 10">Disproportionating enzyme</fullName>
    </alternativeName>
</protein>
<evidence type="ECO:0000256" key="2">
    <source>
        <dbReference type="ARBA" id="ARBA00005684"/>
    </source>
</evidence>
<dbReference type="EC" id="2.4.1.25" evidence="3 10"/>
<evidence type="ECO:0000256" key="5">
    <source>
        <dbReference type="ARBA" id="ARBA00022676"/>
    </source>
</evidence>
<keyword evidence="12" id="KW-1185">Reference proteome</keyword>
<gene>
    <name evidence="11" type="primary">malQ</name>
    <name evidence="11" type="ORF">TPHV1_40118</name>
</gene>
<dbReference type="RefSeq" id="WP_044634873.1">
    <property type="nucleotide sequence ID" value="NZ_CDNC01000034.1"/>
</dbReference>
<dbReference type="NCBIfam" id="NF011080">
    <property type="entry name" value="PRK14508.1-3"/>
    <property type="match status" value="1"/>
</dbReference>
<dbReference type="Pfam" id="PF02446">
    <property type="entry name" value="Glyco_hydro_77"/>
    <property type="match status" value="1"/>
</dbReference>
<evidence type="ECO:0000256" key="7">
    <source>
        <dbReference type="ARBA" id="ARBA00023277"/>
    </source>
</evidence>
<evidence type="ECO:0000313" key="11">
    <source>
        <dbReference type="EMBL" id="CEM62615.1"/>
    </source>
</evidence>
<dbReference type="PANTHER" id="PTHR32438">
    <property type="entry name" value="4-ALPHA-GLUCANOTRANSFERASE DPE1, CHLOROPLASTIC/AMYLOPLASTIC"/>
    <property type="match status" value="1"/>
</dbReference>
<keyword evidence="5 10" id="KW-0328">Glycosyltransferase</keyword>
<dbReference type="GO" id="GO:0005975">
    <property type="term" value="P:carbohydrate metabolic process"/>
    <property type="evidence" value="ECO:0007669"/>
    <property type="project" value="InterPro"/>
</dbReference>
<dbReference type="InterPro" id="IPR003385">
    <property type="entry name" value="Glyco_hydro_77"/>
</dbReference>